<dbReference type="CDD" id="cd06267">
    <property type="entry name" value="PBP1_LacI_sugar_binding-like"/>
    <property type="match status" value="1"/>
</dbReference>
<evidence type="ECO:0000256" key="2">
    <source>
        <dbReference type="ARBA" id="ARBA00023125"/>
    </source>
</evidence>
<protein>
    <submittedName>
        <fullName evidence="5">LacI family DNA-binding transcriptional regulator</fullName>
    </submittedName>
</protein>
<dbReference type="GO" id="GO:0003700">
    <property type="term" value="F:DNA-binding transcription factor activity"/>
    <property type="evidence" value="ECO:0007669"/>
    <property type="project" value="TreeGrafter"/>
</dbReference>
<dbReference type="PROSITE" id="PS00356">
    <property type="entry name" value="HTH_LACI_1"/>
    <property type="match status" value="1"/>
</dbReference>
<evidence type="ECO:0000313" key="5">
    <source>
        <dbReference type="EMBL" id="MBB6734830.1"/>
    </source>
</evidence>
<dbReference type="InterPro" id="IPR046335">
    <property type="entry name" value="LacI/GalR-like_sensor"/>
</dbReference>
<evidence type="ECO:0000259" key="4">
    <source>
        <dbReference type="PROSITE" id="PS50932"/>
    </source>
</evidence>
<dbReference type="Pfam" id="PF13377">
    <property type="entry name" value="Peripla_BP_3"/>
    <property type="match status" value="1"/>
</dbReference>
<dbReference type="InterPro" id="IPR028082">
    <property type="entry name" value="Peripla_BP_I"/>
</dbReference>
<organism evidence="5 6">
    <name type="scientific">Cohnella zeiphila</name>
    <dbReference type="NCBI Taxonomy" id="2761120"/>
    <lineage>
        <taxon>Bacteria</taxon>
        <taxon>Bacillati</taxon>
        <taxon>Bacillota</taxon>
        <taxon>Bacilli</taxon>
        <taxon>Bacillales</taxon>
        <taxon>Paenibacillaceae</taxon>
        <taxon>Cohnella</taxon>
    </lineage>
</organism>
<keyword evidence="6" id="KW-1185">Reference proteome</keyword>
<proteinExistence type="predicted"/>
<dbReference type="SMART" id="SM00354">
    <property type="entry name" value="HTH_LACI"/>
    <property type="match status" value="1"/>
</dbReference>
<dbReference type="GO" id="GO:0000976">
    <property type="term" value="F:transcription cis-regulatory region binding"/>
    <property type="evidence" value="ECO:0007669"/>
    <property type="project" value="TreeGrafter"/>
</dbReference>
<evidence type="ECO:0000256" key="3">
    <source>
        <dbReference type="ARBA" id="ARBA00023163"/>
    </source>
</evidence>
<keyword evidence="2 5" id="KW-0238">DNA-binding</keyword>
<evidence type="ECO:0000313" key="6">
    <source>
        <dbReference type="Proteomes" id="UP000564644"/>
    </source>
</evidence>
<dbReference type="PANTHER" id="PTHR30146:SF147">
    <property type="entry name" value="HTH-TYPE TRANSCRIPTIONAL REGULATOR DEGA"/>
    <property type="match status" value="1"/>
</dbReference>
<dbReference type="SUPFAM" id="SSF53822">
    <property type="entry name" value="Periplasmic binding protein-like I"/>
    <property type="match status" value="1"/>
</dbReference>
<feature type="domain" description="HTH lacI-type" evidence="4">
    <location>
        <begin position="4"/>
        <end position="58"/>
    </location>
</feature>
<dbReference type="PRINTS" id="PR00036">
    <property type="entry name" value="HTHLACI"/>
</dbReference>
<name>A0A7X0VYK9_9BACL</name>
<dbReference type="SUPFAM" id="SSF47413">
    <property type="entry name" value="lambda repressor-like DNA-binding domains"/>
    <property type="match status" value="1"/>
</dbReference>
<accession>A0A7X0VYK9</accession>
<dbReference type="CDD" id="cd01392">
    <property type="entry name" value="HTH_LacI"/>
    <property type="match status" value="1"/>
</dbReference>
<dbReference type="Gene3D" id="3.40.50.2300">
    <property type="match status" value="2"/>
</dbReference>
<keyword evidence="3" id="KW-0804">Transcription</keyword>
<comment type="caution">
    <text evidence="5">The sequence shown here is derived from an EMBL/GenBank/DDBJ whole genome shotgun (WGS) entry which is preliminary data.</text>
</comment>
<evidence type="ECO:0000256" key="1">
    <source>
        <dbReference type="ARBA" id="ARBA00023015"/>
    </source>
</evidence>
<dbReference type="RefSeq" id="WP_185132494.1">
    <property type="nucleotide sequence ID" value="NZ_JACJVO010000037.1"/>
</dbReference>
<reference evidence="5 6" key="1">
    <citation type="submission" date="2020-08" db="EMBL/GenBank/DDBJ databases">
        <title>Cohnella phylogeny.</title>
        <authorList>
            <person name="Dunlap C."/>
        </authorList>
    </citation>
    <scope>NUCLEOTIDE SEQUENCE [LARGE SCALE GENOMIC DNA]</scope>
    <source>
        <strain evidence="5 6">CBP 2801</strain>
    </source>
</reference>
<dbReference type="Gene3D" id="1.10.260.40">
    <property type="entry name" value="lambda repressor-like DNA-binding domains"/>
    <property type="match status" value="1"/>
</dbReference>
<sequence length="339" mass="36175">MRETTIYDVAKEAGVSIASVSNVINGKGKVSAKKREEIRAVMERLNYRPNVLASALMGKKTYTLGLLVPDVANPFFAEIARLVEDHAHQAGYSVIACSTDNKDERIERYIRLLKRKRVDGLMIGTGLGGSGALSQLKEKSVPLVMIARGSDLLPASSVLTDDRSGGAGAARHLLGLGHRRLAVLAENAKVTSSKDRVRGFREALAEAGLKLAEADILVCETSVADGERAAGELLRRPDRPTALFCCNDMLAAGALRAAKRLGIRVPGGLSVVGFDNTILAEVTDPALTTIAQPLDRIVGKALELLIGEPEAGGPERRRFVMEPELIVRESTAPPPDAIG</sequence>
<keyword evidence="1" id="KW-0805">Transcription regulation</keyword>
<gene>
    <name evidence="5" type="ORF">H7C18_28280</name>
</gene>
<dbReference type="Proteomes" id="UP000564644">
    <property type="component" value="Unassembled WGS sequence"/>
</dbReference>
<dbReference type="Pfam" id="PF00356">
    <property type="entry name" value="LacI"/>
    <property type="match status" value="1"/>
</dbReference>
<dbReference type="PANTHER" id="PTHR30146">
    <property type="entry name" value="LACI-RELATED TRANSCRIPTIONAL REPRESSOR"/>
    <property type="match status" value="1"/>
</dbReference>
<dbReference type="PROSITE" id="PS50932">
    <property type="entry name" value="HTH_LACI_2"/>
    <property type="match status" value="1"/>
</dbReference>
<dbReference type="EMBL" id="JACJVO010000037">
    <property type="protein sequence ID" value="MBB6734830.1"/>
    <property type="molecule type" value="Genomic_DNA"/>
</dbReference>
<dbReference type="InterPro" id="IPR000843">
    <property type="entry name" value="HTH_LacI"/>
</dbReference>
<dbReference type="AlphaFoldDB" id="A0A7X0VYK9"/>
<dbReference type="InterPro" id="IPR010982">
    <property type="entry name" value="Lambda_DNA-bd_dom_sf"/>
</dbReference>